<dbReference type="Gene3D" id="3.20.20.210">
    <property type="match status" value="1"/>
</dbReference>
<dbReference type="InterPro" id="IPR038071">
    <property type="entry name" value="UROD/MetE-like_sf"/>
</dbReference>
<protein>
    <recommendedName>
        <fullName evidence="3">Uroporphyrinogen decarboxylase (URO-D) domain-containing protein</fullName>
    </recommendedName>
</protein>
<gene>
    <name evidence="1" type="ORF">COX46_01495</name>
</gene>
<evidence type="ECO:0000313" key="1">
    <source>
        <dbReference type="EMBL" id="PIP16561.1"/>
    </source>
</evidence>
<dbReference type="AlphaFoldDB" id="A0A2G9YDF5"/>
<evidence type="ECO:0000313" key="2">
    <source>
        <dbReference type="Proteomes" id="UP000230392"/>
    </source>
</evidence>
<dbReference type="Proteomes" id="UP000230392">
    <property type="component" value="Unassembled WGS sequence"/>
</dbReference>
<reference evidence="1 2" key="1">
    <citation type="submission" date="2017-09" db="EMBL/GenBank/DDBJ databases">
        <title>Depth-based differentiation of microbial function through sediment-hosted aquifers and enrichment of novel symbionts in the deep terrestrial subsurface.</title>
        <authorList>
            <person name="Probst A.J."/>
            <person name="Ladd B."/>
            <person name="Jarett J.K."/>
            <person name="Geller-Mcgrath D.E."/>
            <person name="Sieber C.M."/>
            <person name="Emerson J.B."/>
            <person name="Anantharaman K."/>
            <person name="Thomas B.C."/>
            <person name="Malmstrom R."/>
            <person name="Stieglmeier M."/>
            <person name="Klingl A."/>
            <person name="Woyke T."/>
            <person name="Ryan C.M."/>
            <person name="Banfield J.F."/>
        </authorList>
    </citation>
    <scope>NUCLEOTIDE SEQUENCE [LARGE SCALE GENOMIC DNA]</scope>
    <source>
        <strain evidence="1">CG23_combo_of_CG06-09_8_20_14_all_48_7</strain>
    </source>
</reference>
<comment type="caution">
    <text evidence="1">The sequence shown here is derived from an EMBL/GenBank/DDBJ whole genome shotgun (WGS) entry which is preliminary data.</text>
</comment>
<dbReference type="EMBL" id="PCRF01000069">
    <property type="protein sequence ID" value="PIP16561.1"/>
    <property type="molecule type" value="Genomic_DNA"/>
</dbReference>
<evidence type="ECO:0008006" key="3">
    <source>
        <dbReference type="Google" id="ProtNLM"/>
    </source>
</evidence>
<name>A0A2G9YDF5_9BACT</name>
<organism evidence="1 2">
    <name type="scientific">bacterium (Candidatus Ratteibacteria) CG23_combo_of_CG06-09_8_20_14_all_48_7</name>
    <dbReference type="NCBI Taxonomy" id="2014292"/>
    <lineage>
        <taxon>Bacteria</taxon>
        <taxon>Candidatus Ratteibacteria</taxon>
    </lineage>
</organism>
<proteinExistence type="predicted"/>
<accession>A0A2G9YDF5</accession>
<sequence length="127" mass="14260">MLAPSSIKTIVPFLQKALAPFGGWLHFCGGGKHLLEPFLALPEVKGVNFGNPEKYDWEKTLKQIVSAGKVYYGSVFRKESEPLAEYFRRVLAPLKKKGNLIFCPVLRETESPAEAIATWYQIQSALF</sequence>